<sequence>MDDIASEDNEDFACGEGHCICYCIGALHACGCDCPRCPYCQQDPENCDCDD</sequence>
<accession>A0ABP7SR15</accession>
<dbReference type="RefSeq" id="WP_187284386.1">
    <property type="nucleotide sequence ID" value="NZ_BAAAZX010000023.1"/>
</dbReference>
<dbReference type="Proteomes" id="UP001500456">
    <property type="component" value="Unassembled WGS sequence"/>
</dbReference>
<name>A0ABP7SR15_9ACTN</name>
<evidence type="ECO:0008006" key="3">
    <source>
        <dbReference type="Google" id="ProtNLM"/>
    </source>
</evidence>
<dbReference type="EMBL" id="BAAAZX010000023">
    <property type="protein sequence ID" value="GAA4014780.1"/>
    <property type="molecule type" value="Genomic_DNA"/>
</dbReference>
<protein>
    <recommendedName>
        <fullName evidence="3">Metallothionein</fullName>
    </recommendedName>
</protein>
<organism evidence="1 2">
    <name type="scientific">Streptomyces plumbiresistens</name>
    <dbReference type="NCBI Taxonomy" id="511811"/>
    <lineage>
        <taxon>Bacteria</taxon>
        <taxon>Bacillati</taxon>
        <taxon>Actinomycetota</taxon>
        <taxon>Actinomycetes</taxon>
        <taxon>Kitasatosporales</taxon>
        <taxon>Streptomycetaceae</taxon>
        <taxon>Streptomyces</taxon>
    </lineage>
</organism>
<evidence type="ECO:0000313" key="2">
    <source>
        <dbReference type="Proteomes" id="UP001500456"/>
    </source>
</evidence>
<evidence type="ECO:0000313" key="1">
    <source>
        <dbReference type="EMBL" id="GAA4014780.1"/>
    </source>
</evidence>
<reference evidence="2" key="1">
    <citation type="journal article" date="2019" name="Int. J. Syst. Evol. Microbiol.">
        <title>The Global Catalogue of Microorganisms (GCM) 10K type strain sequencing project: providing services to taxonomists for standard genome sequencing and annotation.</title>
        <authorList>
            <consortium name="The Broad Institute Genomics Platform"/>
            <consortium name="The Broad Institute Genome Sequencing Center for Infectious Disease"/>
            <person name="Wu L."/>
            <person name="Ma J."/>
        </authorList>
    </citation>
    <scope>NUCLEOTIDE SEQUENCE [LARGE SCALE GENOMIC DNA]</scope>
    <source>
        <strain evidence="2">JCM 16924</strain>
    </source>
</reference>
<gene>
    <name evidence="1" type="ORF">GCM10022232_67020</name>
</gene>
<keyword evidence="2" id="KW-1185">Reference proteome</keyword>
<proteinExistence type="predicted"/>
<comment type="caution">
    <text evidence="1">The sequence shown here is derived from an EMBL/GenBank/DDBJ whole genome shotgun (WGS) entry which is preliminary data.</text>
</comment>